<evidence type="ECO:0000256" key="7">
    <source>
        <dbReference type="ARBA" id="ARBA00024033"/>
    </source>
</evidence>
<evidence type="ECO:0000256" key="8">
    <source>
        <dbReference type="SAM" id="MobiDB-lite"/>
    </source>
</evidence>
<dbReference type="AlphaFoldDB" id="A0A652YRR9"/>
<comment type="similarity">
    <text evidence="7">Belongs to the glycosyltransferase 87 family.</text>
</comment>
<evidence type="ECO:0000256" key="1">
    <source>
        <dbReference type="ARBA" id="ARBA00004651"/>
    </source>
</evidence>
<dbReference type="GO" id="GO:0016758">
    <property type="term" value="F:hexosyltransferase activity"/>
    <property type="evidence" value="ECO:0007669"/>
    <property type="project" value="InterPro"/>
</dbReference>
<comment type="caution">
    <text evidence="10">The sequence shown here is derived from an EMBL/GenBank/DDBJ whole genome shotgun (WGS) entry which is preliminary data.</text>
</comment>
<comment type="subcellular location">
    <subcellularLocation>
        <location evidence="1">Cell membrane</location>
        <topology evidence="1">Multi-pass membrane protein</topology>
    </subcellularLocation>
</comment>
<keyword evidence="4 9" id="KW-0812">Transmembrane</keyword>
<feature type="compositionally biased region" description="Low complexity" evidence="8">
    <location>
        <begin position="1"/>
        <end position="14"/>
    </location>
</feature>
<dbReference type="EMBL" id="VNIQ01000003">
    <property type="protein sequence ID" value="TYQ05234.1"/>
    <property type="molecule type" value="Genomic_DNA"/>
</dbReference>
<sequence>MAANVDDADATSVTDDAESQAIESPAPLAEDTRSADWRDVPSRNDVMVSALSGTVGGPVGRHALIGRTRFFTPMRVILLLAVVFLALGWSTKAACIQQAPFGEQGQLGLDWGGSRQYVALCYSDTVPLYGAERLDQGAFPYKKSWEETRSDGSVQTRYMEYPVLSGLYQYGSMKVAKAWDSITWLPGAIQVALYFNVVAFGLALAWLVTVWATTLLAGRRVWDGALVACSPLVIVHVFTNFDPLATAFAMGGLLAWARKRPVLAGILLGLGGAAKLYPLLLLGPLLVLCLRAGKTREWLVTALSAAAAWLAVNLPIAALYPHGWYEFFRLNSERGADPDSIYNVIASFTSWTGLDGPLAQGESPSNLNAVSFILFAVVCVGIGYVALTAQRRPRVAQLCFLLVAGFLLTNKVWSPQYSLWLVPLAVLALPHRRLLLAWMTIDALVWVPRMMYYLGVSNKGLPEQWFTGTVVLRDIAVLVLCAVILRQIYRPDEDLVRYGFIDDPAGGVLDQAPDKQPSWFPGWLRPKPVREPELSSV</sequence>
<feature type="transmembrane region" description="Helical" evidence="9">
    <location>
        <begin position="395"/>
        <end position="413"/>
    </location>
</feature>
<name>A0A652YRR9_NOCGL</name>
<dbReference type="PIRSF" id="PIRSF010361">
    <property type="entry name" value="UCP010361"/>
    <property type="match status" value="1"/>
</dbReference>
<feature type="transmembrane region" description="Helical" evidence="9">
    <location>
        <begin position="298"/>
        <end position="320"/>
    </location>
</feature>
<evidence type="ECO:0000256" key="6">
    <source>
        <dbReference type="ARBA" id="ARBA00023136"/>
    </source>
</evidence>
<keyword evidence="6 9" id="KW-0472">Membrane</keyword>
<keyword evidence="5 9" id="KW-1133">Transmembrane helix</keyword>
<evidence type="ECO:0000313" key="10">
    <source>
        <dbReference type="EMBL" id="TYQ05234.1"/>
    </source>
</evidence>
<keyword evidence="2" id="KW-1003">Cell membrane</keyword>
<protein>
    <submittedName>
        <fullName evidence="10">Putative membrane protein</fullName>
    </submittedName>
</protein>
<feature type="region of interest" description="Disordered" evidence="8">
    <location>
        <begin position="1"/>
        <end position="36"/>
    </location>
</feature>
<accession>A0A652YRR9</accession>
<feature type="transmembrane region" description="Helical" evidence="9">
    <location>
        <begin position="191"/>
        <end position="212"/>
    </location>
</feature>
<feature type="transmembrane region" description="Helical" evidence="9">
    <location>
        <begin position="465"/>
        <end position="485"/>
    </location>
</feature>
<dbReference type="Pfam" id="PF09594">
    <property type="entry name" value="GT87"/>
    <property type="match status" value="1"/>
</dbReference>
<dbReference type="InterPro" id="IPR016570">
    <property type="entry name" value="UCP010361"/>
</dbReference>
<feature type="transmembrane region" description="Helical" evidence="9">
    <location>
        <begin position="70"/>
        <end position="89"/>
    </location>
</feature>
<evidence type="ECO:0000256" key="3">
    <source>
        <dbReference type="ARBA" id="ARBA00022679"/>
    </source>
</evidence>
<dbReference type="InterPro" id="IPR018584">
    <property type="entry name" value="GT87"/>
</dbReference>
<reference evidence="10" key="1">
    <citation type="submission" date="2019-07" db="EMBL/GenBank/DDBJ databases">
        <title>Genomic Encyclopedia of Type Strains, Phase IV (KMG-IV): sequencing the most valuable type-strain genomes for metagenomic binning, comparative biology and taxonomic classification.</title>
        <authorList>
            <person name="Goeker M."/>
        </authorList>
    </citation>
    <scope>NUCLEOTIDE SEQUENCE</scope>
    <source>
        <strain evidence="10">DSM 44596</strain>
    </source>
</reference>
<organism evidence="10">
    <name type="scientific">Nocardia globerula</name>
    <dbReference type="NCBI Taxonomy" id="1818"/>
    <lineage>
        <taxon>Bacteria</taxon>
        <taxon>Bacillati</taxon>
        <taxon>Actinomycetota</taxon>
        <taxon>Actinomycetes</taxon>
        <taxon>Mycobacteriales</taxon>
        <taxon>Nocardiaceae</taxon>
        <taxon>Nocardia</taxon>
    </lineage>
</organism>
<evidence type="ECO:0000256" key="2">
    <source>
        <dbReference type="ARBA" id="ARBA00022475"/>
    </source>
</evidence>
<dbReference type="GO" id="GO:0005886">
    <property type="term" value="C:plasma membrane"/>
    <property type="evidence" value="ECO:0007669"/>
    <property type="project" value="UniProtKB-SubCell"/>
</dbReference>
<feature type="transmembrane region" description="Helical" evidence="9">
    <location>
        <begin position="261"/>
        <end position="286"/>
    </location>
</feature>
<keyword evidence="3" id="KW-0808">Transferase</keyword>
<evidence type="ECO:0000256" key="5">
    <source>
        <dbReference type="ARBA" id="ARBA00022989"/>
    </source>
</evidence>
<feature type="transmembrane region" description="Helical" evidence="9">
    <location>
        <begin position="370"/>
        <end position="389"/>
    </location>
</feature>
<feature type="transmembrane region" description="Helical" evidence="9">
    <location>
        <begin position="434"/>
        <end position="453"/>
    </location>
</feature>
<gene>
    <name evidence="10" type="ORF">FNL38_103585</name>
</gene>
<evidence type="ECO:0000256" key="4">
    <source>
        <dbReference type="ARBA" id="ARBA00022692"/>
    </source>
</evidence>
<evidence type="ECO:0000256" key="9">
    <source>
        <dbReference type="SAM" id="Phobius"/>
    </source>
</evidence>
<proteinExistence type="inferred from homology"/>